<dbReference type="EMBL" id="FOWQ01000001">
    <property type="protein sequence ID" value="SFO78921.1"/>
    <property type="molecule type" value="Genomic_DNA"/>
</dbReference>
<evidence type="ECO:0000256" key="1">
    <source>
        <dbReference type="ARBA" id="ARBA00004651"/>
    </source>
</evidence>
<dbReference type="GO" id="GO:0005524">
    <property type="term" value="F:ATP binding"/>
    <property type="evidence" value="ECO:0007669"/>
    <property type="project" value="UniProtKB-KW"/>
</dbReference>
<dbReference type="InterPro" id="IPR003593">
    <property type="entry name" value="AAA+_ATPase"/>
</dbReference>
<accession>A0A1I5K2R5</accession>
<dbReference type="PROSITE" id="PS50929">
    <property type="entry name" value="ABC_TM1F"/>
    <property type="match status" value="1"/>
</dbReference>
<keyword evidence="11" id="KW-1185">Reference proteome</keyword>
<feature type="transmembrane region" description="Helical" evidence="7">
    <location>
        <begin position="125"/>
        <end position="149"/>
    </location>
</feature>
<name>A0A1I5K2R5_9ACTN</name>
<dbReference type="PANTHER" id="PTHR24221:SF590">
    <property type="entry name" value="COMPONENT LINKED WITH THE ASSEMBLY OF CYTOCHROME' TRANSPORT TRANSMEMBRANE ATP-BINDING PROTEIN ABC TRANSPORTER CYDD-RELATED"/>
    <property type="match status" value="1"/>
</dbReference>
<dbReference type="InterPro" id="IPR036640">
    <property type="entry name" value="ABC1_TM_sf"/>
</dbReference>
<organism evidence="10 11">
    <name type="scientific">Geodermatophilus dictyosporus</name>
    <dbReference type="NCBI Taxonomy" id="1523247"/>
    <lineage>
        <taxon>Bacteria</taxon>
        <taxon>Bacillati</taxon>
        <taxon>Actinomycetota</taxon>
        <taxon>Actinomycetes</taxon>
        <taxon>Geodermatophilales</taxon>
        <taxon>Geodermatophilaceae</taxon>
        <taxon>Geodermatophilus</taxon>
    </lineage>
</organism>
<dbReference type="RefSeq" id="WP_091107651.1">
    <property type="nucleotide sequence ID" value="NZ_FOWQ01000001.1"/>
</dbReference>
<sequence>MSELLALVRGPRTALAVVLGALTVLCGAGLLATSGALITGASQRPSTLLVLMPLITGVRFFGVARATLRYTERLVTHDVTLRLVARVRGRLLERLTPLAPAALSGVRGGELLSRVRTDVDELQGVVARLVVPTGVAVVAGAVAVGFTALVSPATALVLAGLLLVLGVAVPAGAARAGRRAAVAAARADAAVAADTLDLVRGLADHLGGDGGATALRALEGHLDRQEEAERAAARLAAATTLCREGVPGLGLVAALWLVGTDVAAGTTDVLLLAACALGVLGAFEAVGGLGVAWSVAGGIRAAAGRVRALGEQRPAVTDPEEPAPLPPGSALRLEGVTLRYPGSGEPAVAGLDLAVADGAKVALTGASGAGKSTVLDLALRARDPDAGRVTLGGTDLRDLPLDGVRSRLAWAAQAPQLLGGTLAGNLRLGRHDATDAELLAALDDVGLGHLAAAPGLDGWVGEAGERLSAGERARVGLARALLSPADVLLLDEPTAHLDPALSARVVDLLARDPRAVLLVTHDAAALDGRWRVVDLDTDESRPRAASTRA</sequence>
<dbReference type="OrthoDB" id="3237158at2"/>
<dbReference type="GO" id="GO:0045454">
    <property type="term" value="P:cell redox homeostasis"/>
    <property type="evidence" value="ECO:0007669"/>
    <property type="project" value="InterPro"/>
</dbReference>
<dbReference type="Pfam" id="PF00005">
    <property type="entry name" value="ABC_tran"/>
    <property type="match status" value="1"/>
</dbReference>
<dbReference type="PROSITE" id="PS00211">
    <property type="entry name" value="ABC_TRANSPORTER_1"/>
    <property type="match status" value="1"/>
</dbReference>
<keyword evidence="6 7" id="KW-0472">Membrane</keyword>
<evidence type="ECO:0000256" key="4">
    <source>
        <dbReference type="ARBA" id="ARBA00022840"/>
    </source>
</evidence>
<keyword evidence="2 7" id="KW-0812">Transmembrane</keyword>
<feature type="domain" description="ABC transporter" evidence="8">
    <location>
        <begin position="331"/>
        <end position="548"/>
    </location>
</feature>
<dbReference type="Gene3D" id="3.40.50.300">
    <property type="entry name" value="P-loop containing nucleotide triphosphate hydrolases"/>
    <property type="match status" value="1"/>
</dbReference>
<comment type="subcellular location">
    <subcellularLocation>
        <location evidence="1">Cell membrane</location>
        <topology evidence="1">Multi-pass membrane protein</topology>
    </subcellularLocation>
</comment>
<dbReference type="SMART" id="SM00382">
    <property type="entry name" value="AAA"/>
    <property type="match status" value="1"/>
</dbReference>
<evidence type="ECO:0000313" key="10">
    <source>
        <dbReference type="EMBL" id="SFO78921.1"/>
    </source>
</evidence>
<evidence type="ECO:0000259" key="8">
    <source>
        <dbReference type="PROSITE" id="PS50893"/>
    </source>
</evidence>
<dbReference type="Proteomes" id="UP000198857">
    <property type="component" value="Unassembled WGS sequence"/>
</dbReference>
<dbReference type="STRING" id="1523247.SAMN05660464_1204"/>
<dbReference type="InterPro" id="IPR027417">
    <property type="entry name" value="P-loop_NTPase"/>
</dbReference>
<dbReference type="InterPro" id="IPR003439">
    <property type="entry name" value="ABC_transporter-like_ATP-bd"/>
</dbReference>
<keyword evidence="4 10" id="KW-0067">ATP-binding</keyword>
<dbReference type="InterPro" id="IPR011527">
    <property type="entry name" value="ABC1_TM_dom"/>
</dbReference>
<dbReference type="GO" id="GO:0005886">
    <property type="term" value="C:plasma membrane"/>
    <property type="evidence" value="ECO:0007669"/>
    <property type="project" value="UniProtKB-SubCell"/>
</dbReference>
<feature type="transmembrane region" description="Helical" evidence="7">
    <location>
        <begin position="46"/>
        <end position="64"/>
    </location>
</feature>
<dbReference type="InterPro" id="IPR039421">
    <property type="entry name" value="Type_1_exporter"/>
</dbReference>
<dbReference type="GO" id="GO:0016887">
    <property type="term" value="F:ATP hydrolysis activity"/>
    <property type="evidence" value="ECO:0007669"/>
    <property type="project" value="InterPro"/>
</dbReference>
<evidence type="ECO:0000259" key="9">
    <source>
        <dbReference type="PROSITE" id="PS50929"/>
    </source>
</evidence>
<keyword evidence="5 7" id="KW-1133">Transmembrane helix</keyword>
<evidence type="ECO:0000256" key="3">
    <source>
        <dbReference type="ARBA" id="ARBA00022741"/>
    </source>
</evidence>
<evidence type="ECO:0000256" key="2">
    <source>
        <dbReference type="ARBA" id="ARBA00022692"/>
    </source>
</evidence>
<dbReference type="SUPFAM" id="SSF52540">
    <property type="entry name" value="P-loop containing nucleoside triphosphate hydrolases"/>
    <property type="match status" value="1"/>
</dbReference>
<dbReference type="AlphaFoldDB" id="A0A1I5K2R5"/>
<dbReference type="GO" id="GO:0034775">
    <property type="term" value="P:glutathione transmembrane transport"/>
    <property type="evidence" value="ECO:0007669"/>
    <property type="project" value="InterPro"/>
</dbReference>
<protein>
    <submittedName>
        <fullName evidence="10">ATP-binding cassette, subfamily C</fullName>
    </submittedName>
</protein>
<feature type="domain" description="ABC transmembrane type-1" evidence="9">
    <location>
        <begin position="14"/>
        <end position="298"/>
    </location>
</feature>
<evidence type="ECO:0000313" key="11">
    <source>
        <dbReference type="Proteomes" id="UP000198857"/>
    </source>
</evidence>
<dbReference type="Gene3D" id="1.20.1560.10">
    <property type="entry name" value="ABC transporter type 1, transmembrane domain"/>
    <property type="match status" value="1"/>
</dbReference>
<reference evidence="11" key="1">
    <citation type="submission" date="2016-10" db="EMBL/GenBank/DDBJ databases">
        <authorList>
            <person name="Varghese N."/>
            <person name="Submissions S."/>
        </authorList>
    </citation>
    <scope>NUCLEOTIDE SEQUENCE [LARGE SCALE GENOMIC DNA]</scope>
    <source>
        <strain evidence="11">DSM 44208</strain>
    </source>
</reference>
<dbReference type="CDD" id="cd03228">
    <property type="entry name" value="ABCC_MRP_Like"/>
    <property type="match status" value="1"/>
</dbReference>
<evidence type="ECO:0000256" key="7">
    <source>
        <dbReference type="SAM" id="Phobius"/>
    </source>
</evidence>
<dbReference type="InterPro" id="IPR014223">
    <property type="entry name" value="ABC_CydC/D"/>
</dbReference>
<dbReference type="SUPFAM" id="SSF90123">
    <property type="entry name" value="ABC transporter transmembrane region"/>
    <property type="match status" value="1"/>
</dbReference>
<proteinExistence type="predicted"/>
<evidence type="ECO:0000256" key="5">
    <source>
        <dbReference type="ARBA" id="ARBA00022989"/>
    </source>
</evidence>
<dbReference type="PANTHER" id="PTHR24221">
    <property type="entry name" value="ATP-BINDING CASSETTE SUB-FAMILY B"/>
    <property type="match status" value="1"/>
</dbReference>
<keyword evidence="3" id="KW-0547">Nucleotide-binding</keyword>
<dbReference type="GO" id="GO:0140359">
    <property type="term" value="F:ABC-type transporter activity"/>
    <property type="evidence" value="ECO:0007669"/>
    <property type="project" value="InterPro"/>
</dbReference>
<feature type="transmembrane region" description="Helical" evidence="7">
    <location>
        <begin position="155"/>
        <end position="174"/>
    </location>
</feature>
<dbReference type="InterPro" id="IPR017871">
    <property type="entry name" value="ABC_transporter-like_CS"/>
</dbReference>
<dbReference type="NCBIfam" id="TIGR02868">
    <property type="entry name" value="CydC"/>
    <property type="match status" value="1"/>
</dbReference>
<gene>
    <name evidence="10" type="ORF">SAMN05660464_1204</name>
</gene>
<evidence type="ECO:0000256" key="6">
    <source>
        <dbReference type="ARBA" id="ARBA00023136"/>
    </source>
</evidence>
<dbReference type="PROSITE" id="PS50893">
    <property type="entry name" value="ABC_TRANSPORTER_2"/>
    <property type="match status" value="1"/>
</dbReference>